<dbReference type="EMBL" id="PIPT01000002">
    <property type="protein sequence ID" value="RUO50114.1"/>
    <property type="molecule type" value="Genomic_DNA"/>
</dbReference>
<reference evidence="3" key="1">
    <citation type="journal article" date="2018" name="Front. Microbiol.">
        <title>Genome-Based Analysis Reveals the Taxonomy and Diversity of the Family Idiomarinaceae.</title>
        <authorList>
            <person name="Liu Y."/>
            <person name="Lai Q."/>
            <person name="Shao Z."/>
        </authorList>
    </citation>
    <scope>NUCLEOTIDE SEQUENCE [LARGE SCALE GENOMIC DNA]</scope>
    <source>
        <strain evidence="3">SW15</strain>
    </source>
</reference>
<accession>A0A432XN58</accession>
<organism evidence="2 3">
    <name type="scientific">Pseudidiomarina aquimaris</name>
    <dbReference type="NCBI Taxonomy" id="641841"/>
    <lineage>
        <taxon>Bacteria</taxon>
        <taxon>Pseudomonadati</taxon>
        <taxon>Pseudomonadota</taxon>
        <taxon>Gammaproteobacteria</taxon>
        <taxon>Alteromonadales</taxon>
        <taxon>Idiomarinaceae</taxon>
        <taxon>Pseudidiomarina</taxon>
    </lineage>
</organism>
<evidence type="ECO:0000313" key="3">
    <source>
        <dbReference type="Proteomes" id="UP000286678"/>
    </source>
</evidence>
<dbReference type="Pfam" id="PF07362">
    <property type="entry name" value="CcdA"/>
    <property type="match status" value="1"/>
</dbReference>
<dbReference type="RefSeq" id="WP_126833003.1">
    <property type="nucleotide sequence ID" value="NZ_JBLXIO010000008.1"/>
</dbReference>
<proteinExistence type="predicted"/>
<name>A0A432XN58_9GAMM</name>
<evidence type="ECO:0000256" key="1">
    <source>
        <dbReference type="ARBA" id="ARBA00022649"/>
    </source>
</evidence>
<sequence>MNYSPPKKPTNLSVSEPLLHEAKALKINLSATFEAALEVEVRKQKQLRWQQENQEAVREANAFAERNGLFATKYRVF</sequence>
<dbReference type="InterPro" id="IPR009956">
    <property type="entry name" value="Post-segregation_anti-tox_CcdA"/>
</dbReference>
<keyword evidence="3" id="KW-1185">Reference proteome</keyword>
<protein>
    <submittedName>
        <fullName evidence="2">Acetoacetyl-CoA synthase</fullName>
    </submittedName>
</protein>
<dbReference type="Proteomes" id="UP000286678">
    <property type="component" value="Unassembled WGS sequence"/>
</dbReference>
<keyword evidence="1" id="KW-1277">Toxin-antitoxin system</keyword>
<evidence type="ECO:0000313" key="2">
    <source>
        <dbReference type="EMBL" id="RUO50114.1"/>
    </source>
</evidence>
<gene>
    <name evidence="2" type="ORF">CWE21_03035</name>
</gene>
<dbReference type="OrthoDB" id="7219749at2"/>
<dbReference type="AlphaFoldDB" id="A0A432XN58"/>
<comment type="caution">
    <text evidence="2">The sequence shown here is derived from an EMBL/GenBank/DDBJ whole genome shotgun (WGS) entry which is preliminary data.</text>
</comment>